<name>A0ABM9DKB0_9HYPH</name>
<feature type="compositionally biased region" description="Low complexity" evidence="1">
    <location>
        <begin position="45"/>
        <end position="54"/>
    </location>
</feature>
<evidence type="ECO:0000313" key="2">
    <source>
        <dbReference type="EMBL" id="CAH2397056.1"/>
    </source>
</evidence>
<dbReference type="EMBL" id="CAKXZS010000010">
    <property type="protein sequence ID" value="CAH2397056.1"/>
    <property type="molecule type" value="Genomic_DNA"/>
</dbReference>
<feature type="region of interest" description="Disordered" evidence="1">
    <location>
        <begin position="1"/>
        <end position="61"/>
    </location>
</feature>
<gene>
    <name evidence="2" type="ORF">MES4922_180135</name>
</gene>
<accession>A0ABM9DKB0</accession>
<sequence>MAALMLGGSRSNGFLRNSSNEDPTSGNSDSDVFRHNSFIDDSRSRGSWSRSGKGLVPSWCR</sequence>
<organism evidence="2 3">
    <name type="scientific">Mesorhizobium ventifaucium</name>
    <dbReference type="NCBI Taxonomy" id="666020"/>
    <lineage>
        <taxon>Bacteria</taxon>
        <taxon>Pseudomonadati</taxon>
        <taxon>Pseudomonadota</taxon>
        <taxon>Alphaproteobacteria</taxon>
        <taxon>Hyphomicrobiales</taxon>
        <taxon>Phyllobacteriaceae</taxon>
        <taxon>Mesorhizobium</taxon>
    </lineage>
</organism>
<proteinExistence type="predicted"/>
<feature type="compositionally biased region" description="Polar residues" evidence="1">
    <location>
        <begin position="9"/>
        <end position="30"/>
    </location>
</feature>
<evidence type="ECO:0000313" key="3">
    <source>
        <dbReference type="Proteomes" id="UP001152604"/>
    </source>
</evidence>
<comment type="caution">
    <text evidence="2">The sequence shown here is derived from an EMBL/GenBank/DDBJ whole genome shotgun (WGS) entry which is preliminary data.</text>
</comment>
<keyword evidence="3" id="KW-1185">Reference proteome</keyword>
<protein>
    <submittedName>
        <fullName evidence="2">Uncharacterized protein</fullName>
    </submittedName>
</protein>
<evidence type="ECO:0000256" key="1">
    <source>
        <dbReference type="SAM" id="MobiDB-lite"/>
    </source>
</evidence>
<dbReference type="Proteomes" id="UP001152604">
    <property type="component" value="Unassembled WGS sequence"/>
</dbReference>
<feature type="compositionally biased region" description="Basic and acidic residues" evidence="1">
    <location>
        <begin position="31"/>
        <end position="44"/>
    </location>
</feature>
<reference evidence="2" key="1">
    <citation type="submission" date="2022-03" db="EMBL/GenBank/DDBJ databases">
        <authorList>
            <person name="Brunel B."/>
        </authorList>
    </citation>
    <scope>NUCLEOTIDE SEQUENCE</scope>
    <source>
        <strain evidence="2">STM4922sample</strain>
    </source>
</reference>